<dbReference type="Gene3D" id="3.30.1120.10">
    <property type="match status" value="1"/>
</dbReference>
<dbReference type="PROSITE" id="PS00149">
    <property type="entry name" value="SULFATASE_2"/>
    <property type="match status" value="1"/>
</dbReference>
<evidence type="ECO:0000313" key="10">
    <source>
        <dbReference type="Proteomes" id="UP000636004"/>
    </source>
</evidence>
<dbReference type="Proteomes" id="UP000636004">
    <property type="component" value="Unassembled WGS sequence"/>
</dbReference>
<dbReference type="SUPFAM" id="SSF53649">
    <property type="entry name" value="Alkaline phosphatase-like"/>
    <property type="match status" value="1"/>
</dbReference>
<dbReference type="InterPro" id="IPR050738">
    <property type="entry name" value="Sulfatase"/>
</dbReference>
<dbReference type="CDD" id="cd16144">
    <property type="entry name" value="ARS_like"/>
    <property type="match status" value="1"/>
</dbReference>
<evidence type="ECO:0000313" key="9">
    <source>
        <dbReference type="EMBL" id="GGZ92139.1"/>
    </source>
</evidence>
<evidence type="ECO:0000256" key="3">
    <source>
        <dbReference type="ARBA" id="ARBA00022723"/>
    </source>
</evidence>
<name>A0A918RCY1_9FLAO</name>
<evidence type="ECO:0000256" key="7">
    <source>
        <dbReference type="SAM" id="SignalP"/>
    </source>
</evidence>
<comment type="caution">
    <text evidence="9">The sequence shown here is derived from an EMBL/GenBank/DDBJ whole genome shotgun (WGS) entry which is preliminary data.</text>
</comment>
<evidence type="ECO:0000256" key="1">
    <source>
        <dbReference type="ARBA" id="ARBA00001913"/>
    </source>
</evidence>
<evidence type="ECO:0000256" key="6">
    <source>
        <dbReference type="ARBA" id="ARBA00022837"/>
    </source>
</evidence>
<feature type="signal peptide" evidence="7">
    <location>
        <begin position="1"/>
        <end position="21"/>
    </location>
</feature>
<dbReference type="Pfam" id="PF00884">
    <property type="entry name" value="Sulfatase"/>
    <property type="match status" value="1"/>
</dbReference>
<comment type="cofactor">
    <cofactor evidence="1">
        <name>Ca(2+)</name>
        <dbReference type="ChEBI" id="CHEBI:29108"/>
    </cofactor>
</comment>
<dbReference type="GO" id="GO:0046872">
    <property type="term" value="F:metal ion binding"/>
    <property type="evidence" value="ECO:0007669"/>
    <property type="project" value="UniProtKB-KW"/>
</dbReference>
<reference evidence="9" key="2">
    <citation type="submission" date="2020-09" db="EMBL/GenBank/DDBJ databases">
        <authorList>
            <person name="Sun Q."/>
            <person name="Kim S."/>
        </authorList>
    </citation>
    <scope>NUCLEOTIDE SEQUENCE</scope>
    <source>
        <strain evidence="9">KCTC 12710</strain>
    </source>
</reference>
<proteinExistence type="inferred from homology"/>
<comment type="similarity">
    <text evidence="2">Belongs to the sulfatase family.</text>
</comment>
<evidence type="ECO:0000256" key="5">
    <source>
        <dbReference type="ARBA" id="ARBA00022801"/>
    </source>
</evidence>
<accession>A0A918RCY1</accession>
<organism evidence="9 10">
    <name type="scientific">Algibacter mikhailovii</name>
    <dbReference type="NCBI Taxonomy" id="425498"/>
    <lineage>
        <taxon>Bacteria</taxon>
        <taxon>Pseudomonadati</taxon>
        <taxon>Bacteroidota</taxon>
        <taxon>Flavobacteriia</taxon>
        <taxon>Flavobacteriales</taxon>
        <taxon>Flavobacteriaceae</taxon>
        <taxon>Algibacter</taxon>
    </lineage>
</organism>
<feature type="domain" description="Sulfatase N-terminal" evidence="8">
    <location>
        <begin position="27"/>
        <end position="367"/>
    </location>
</feature>
<dbReference type="AlphaFoldDB" id="A0A918RCY1"/>
<dbReference type="Gene3D" id="2.30.42.10">
    <property type="match status" value="1"/>
</dbReference>
<keyword evidence="5" id="KW-0378">Hydrolase</keyword>
<dbReference type="PANTHER" id="PTHR42693">
    <property type="entry name" value="ARYLSULFATASE FAMILY MEMBER"/>
    <property type="match status" value="1"/>
</dbReference>
<feature type="chain" id="PRO_5037172386" evidence="7">
    <location>
        <begin position="22"/>
        <end position="613"/>
    </location>
</feature>
<evidence type="ECO:0000259" key="8">
    <source>
        <dbReference type="Pfam" id="PF00884"/>
    </source>
</evidence>
<evidence type="ECO:0000256" key="2">
    <source>
        <dbReference type="ARBA" id="ARBA00008779"/>
    </source>
</evidence>
<dbReference type="RefSeq" id="WP_189362560.1">
    <property type="nucleotide sequence ID" value="NZ_BMWZ01000009.1"/>
</dbReference>
<keyword evidence="6" id="KW-0106">Calcium</keyword>
<gene>
    <name evidence="9" type="ORF">GCM10007028_33260</name>
</gene>
<dbReference type="InterPro" id="IPR036034">
    <property type="entry name" value="PDZ_sf"/>
</dbReference>
<keyword evidence="10" id="KW-1185">Reference proteome</keyword>
<reference evidence="9" key="1">
    <citation type="journal article" date="2014" name="Int. J. Syst. Evol. Microbiol.">
        <title>Complete genome sequence of Corynebacterium casei LMG S-19264T (=DSM 44701T), isolated from a smear-ripened cheese.</title>
        <authorList>
            <consortium name="US DOE Joint Genome Institute (JGI-PGF)"/>
            <person name="Walter F."/>
            <person name="Albersmeier A."/>
            <person name="Kalinowski J."/>
            <person name="Ruckert C."/>
        </authorList>
    </citation>
    <scope>NUCLEOTIDE SEQUENCE</scope>
    <source>
        <strain evidence="9">KCTC 12710</strain>
    </source>
</reference>
<dbReference type="InterPro" id="IPR024607">
    <property type="entry name" value="Sulfatase_CS"/>
</dbReference>
<keyword evidence="3" id="KW-0479">Metal-binding</keyword>
<dbReference type="InterPro" id="IPR000917">
    <property type="entry name" value="Sulfatase_N"/>
</dbReference>
<protein>
    <submittedName>
        <fullName evidence="9">Sulfatase</fullName>
    </submittedName>
</protein>
<sequence>MKIYKYKFLFILVISSQVIFAQKTNKPNIIFILADDLGWSDVGGRSDFYETPRIDKFLDQGLTFNYAYSNGANCAPTRAAYLSGRYAAKTGIVAVSSTTRGLGKNRAVIPPNSAGSLPENVYSIAKAMKDAGYYTGIVGKWHVGYYGNSYPSNQGYDTNFIAYKPTNKGYKNGHVKYGPGSNDYKSMSTLPYYEEEDGHVGNILAREALHFLENAAKQEKPFFLDYHQFLPHGPLQAPEKFITPYKNKPAKKGLEYDNRPDYAGQIACLDYNVGRILDKVNELGIADNTIIVFASDNGGVGDATNAGFSNMGVNTSNLPLKGRKNHVYEGGIRTPFSIYWPGITKPNTSTDQQLMLFDLYPTFVDIAQGKLDENGNIIKPDNSVYEIDGKSLKSVITGKSKQLTDRDLFWIYPAYVGVPNKMASTAPYFLSVPHGAIRTGDFKLVYNWEYNKAELFNIKEDFEELHNIAAKHPEMVALMTEKLVLHAGKFAPVRKIDTQWPFVGTELSNNMGSTNIYVQDINDEIRKVLDFKNGTGVYITHISKENFVKKSKSINVAYNYLLTKIDGIEIKNTQHAKELLKDKKMGAEIPATFWKMGKEKPCIIKLDKTHKIE</sequence>
<dbReference type="Gene3D" id="3.40.720.10">
    <property type="entry name" value="Alkaline Phosphatase, subunit A"/>
    <property type="match status" value="1"/>
</dbReference>
<evidence type="ECO:0000256" key="4">
    <source>
        <dbReference type="ARBA" id="ARBA00022729"/>
    </source>
</evidence>
<dbReference type="InterPro" id="IPR017850">
    <property type="entry name" value="Alkaline_phosphatase_core_sf"/>
</dbReference>
<keyword evidence="4 7" id="KW-0732">Signal</keyword>
<dbReference type="EMBL" id="BMWZ01000009">
    <property type="protein sequence ID" value="GGZ92139.1"/>
    <property type="molecule type" value="Genomic_DNA"/>
</dbReference>
<dbReference type="GO" id="GO:0004065">
    <property type="term" value="F:arylsulfatase activity"/>
    <property type="evidence" value="ECO:0007669"/>
    <property type="project" value="TreeGrafter"/>
</dbReference>
<dbReference type="PANTHER" id="PTHR42693:SF42">
    <property type="entry name" value="ARYLSULFATASE G"/>
    <property type="match status" value="1"/>
</dbReference>